<accession>A0A915MI52</accession>
<evidence type="ECO:0000256" key="2">
    <source>
        <dbReference type="SAM" id="SignalP"/>
    </source>
</evidence>
<proteinExistence type="predicted"/>
<sequence>MINLLPLLLIISIISFSSASPRLQGPPPQGKGGKDDKVGGHHQPPSFYGGGKRLPYPAPGPPLDFVLEASEKAREGYFKMLAEREDKTKKAIKEAIVIWAEANDLKKIYEESTSEHYKKRKTFHDVVVENLAGKALEAFKKIWDITQDDQLTRGEECQQINAVLSELKTKIRHMVPLKTHKMSIVYSLIFLFYLFNKASSLDKVTVNGQQILVNGKPFIANGAAGNVRFDLLKQLGGNVIRTYGDEIDQIIGPASQAGLKIVAGFWLGQMADQLAKLEAFINKYKNHPAILCWGIGNEVEFGATNSAQTIAVWKAINTASELARRVDPNHPTMTVVADVGKDMKSGKATEIKKYAPSIQVKIVLFKLLDAGASQGFREIKEGLRKDLVSMDYYMYINALLSHVLNILGVNSYGPGLPTVVNRTRSQGWTGPLVIAETGPLGHWQAQITNWKASIEPSSDQKATDLDRYMTQLKGKVQGTIIFYWGTKIEATPTWHSFLLPFSKNEYERTAEVLAKQWGGRLPNGAPRIGSLSFQDGKNKNRWNKNEVPTATLAVSDPNNDQITVRWSVLKERTDAAGDDVTSSAIKSSSNSGATLNLGALPTGGYRLYMAALDNKGAAATANLPFYVN</sequence>
<organism evidence="4 5">
    <name type="scientific">Meloidogyne javanica</name>
    <name type="common">Root-knot nematode worm</name>
    <dbReference type="NCBI Taxonomy" id="6303"/>
    <lineage>
        <taxon>Eukaryota</taxon>
        <taxon>Metazoa</taxon>
        <taxon>Ecdysozoa</taxon>
        <taxon>Nematoda</taxon>
        <taxon>Chromadorea</taxon>
        <taxon>Rhabditida</taxon>
        <taxon>Tylenchina</taxon>
        <taxon>Tylenchomorpha</taxon>
        <taxon>Tylenchoidea</taxon>
        <taxon>Meloidogynidae</taxon>
        <taxon>Meloidogyninae</taxon>
        <taxon>Meloidogyne</taxon>
        <taxon>Meloidogyne incognita group</taxon>
    </lineage>
</organism>
<dbReference type="Pfam" id="PF02520">
    <property type="entry name" value="ANIS5_cation-bd"/>
    <property type="match status" value="1"/>
</dbReference>
<reference evidence="5" key="1">
    <citation type="submission" date="2022-11" db="UniProtKB">
        <authorList>
            <consortium name="WormBaseParasite"/>
        </authorList>
    </citation>
    <scope>IDENTIFICATION</scope>
</reference>
<feature type="region of interest" description="Disordered" evidence="1">
    <location>
        <begin position="21"/>
        <end position="53"/>
    </location>
</feature>
<keyword evidence="2" id="KW-0732">Signal</keyword>
<dbReference type="Proteomes" id="UP000887561">
    <property type="component" value="Unplaced"/>
</dbReference>
<dbReference type="InterPro" id="IPR017853">
    <property type="entry name" value="GH"/>
</dbReference>
<dbReference type="PANTHER" id="PTHR21593">
    <property type="entry name" value="PRION-LIKE- Q/N-RICH -DOMAIN-BEARING PROTEIN PROTEIN"/>
    <property type="match status" value="1"/>
</dbReference>
<feature type="chain" id="PRO_5037754881" evidence="2">
    <location>
        <begin position="20"/>
        <end position="628"/>
    </location>
</feature>
<keyword evidence="4" id="KW-1185">Reference proteome</keyword>
<feature type="domain" description="SXP/RAL-2 family protein Ani s 5-like cation-binding" evidence="3">
    <location>
        <begin position="73"/>
        <end position="173"/>
    </location>
</feature>
<dbReference type="AlphaFoldDB" id="A0A915MI52"/>
<dbReference type="PANTHER" id="PTHR21593:SF36">
    <property type="entry name" value="DUF148 DOMAIN-CONTAINING PROTEIN-RELATED"/>
    <property type="match status" value="1"/>
</dbReference>
<evidence type="ECO:0000313" key="5">
    <source>
        <dbReference type="WBParaSite" id="scaffold3701_cov144.g6988"/>
    </source>
</evidence>
<evidence type="ECO:0000256" key="1">
    <source>
        <dbReference type="SAM" id="MobiDB-lite"/>
    </source>
</evidence>
<dbReference type="SUPFAM" id="SSF51445">
    <property type="entry name" value="(Trans)glycosidases"/>
    <property type="match status" value="1"/>
</dbReference>
<evidence type="ECO:0000259" key="3">
    <source>
        <dbReference type="Pfam" id="PF02520"/>
    </source>
</evidence>
<evidence type="ECO:0000313" key="4">
    <source>
        <dbReference type="Proteomes" id="UP000887561"/>
    </source>
</evidence>
<dbReference type="Gene3D" id="3.20.20.80">
    <property type="entry name" value="Glycosidases"/>
    <property type="match status" value="1"/>
</dbReference>
<name>A0A915MI52_MELJA</name>
<dbReference type="InterPro" id="IPR052823">
    <property type="entry name" value="SXP/RAL-2_related"/>
</dbReference>
<dbReference type="InterPro" id="IPR003677">
    <property type="entry name" value="ANIS5_cation-bd"/>
</dbReference>
<protein>
    <submittedName>
        <fullName evidence="5">SXP/RAL-2 family protein Ani s 5-like cation-binding domain-containing protein</fullName>
    </submittedName>
</protein>
<feature type="signal peptide" evidence="2">
    <location>
        <begin position="1"/>
        <end position="19"/>
    </location>
</feature>
<dbReference type="WBParaSite" id="scaffold3701_cov144.g6988">
    <property type="protein sequence ID" value="scaffold3701_cov144.g6988"/>
    <property type="gene ID" value="scaffold3701_cov144.g6988"/>
</dbReference>